<dbReference type="GO" id="GO:0005681">
    <property type="term" value="C:spliceosomal complex"/>
    <property type="evidence" value="ECO:0007669"/>
    <property type="project" value="TreeGrafter"/>
</dbReference>
<dbReference type="InterPro" id="IPR016024">
    <property type="entry name" value="ARM-type_fold"/>
</dbReference>
<comment type="subcellular location">
    <subcellularLocation>
        <location evidence="1">Nucleus</location>
    </subcellularLocation>
</comment>
<name>A0A9W8K866_9AGAR</name>
<evidence type="ECO:0000256" key="5">
    <source>
        <dbReference type="ARBA" id="ARBA00023242"/>
    </source>
</evidence>
<dbReference type="Proteomes" id="UP001148786">
    <property type="component" value="Unassembled WGS sequence"/>
</dbReference>
<protein>
    <recommendedName>
        <fullName evidence="7">Beta-catenin-like protein 1 N-terminal domain-containing protein</fullName>
    </recommendedName>
</protein>
<dbReference type="InterPro" id="IPR013180">
    <property type="entry name" value="CTNNBL1_N"/>
</dbReference>
<dbReference type="OrthoDB" id="1898821at2759"/>
<dbReference type="Gene3D" id="1.25.10.10">
    <property type="entry name" value="Leucine-rich Repeat Variant"/>
    <property type="match status" value="2"/>
</dbReference>
<feature type="domain" description="Beta-catenin-like protein 1 N-terminal" evidence="7">
    <location>
        <begin position="85"/>
        <end position="197"/>
    </location>
</feature>
<evidence type="ECO:0000313" key="9">
    <source>
        <dbReference type="Proteomes" id="UP001148786"/>
    </source>
</evidence>
<dbReference type="EMBL" id="JANKHO010000426">
    <property type="protein sequence ID" value="KAJ3510076.1"/>
    <property type="molecule type" value="Genomic_DNA"/>
</dbReference>
<gene>
    <name evidence="8" type="ORF">NLJ89_g4880</name>
</gene>
<feature type="region of interest" description="Disordered" evidence="6">
    <location>
        <begin position="1"/>
        <end position="23"/>
    </location>
</feature>
<evidence type="ECO:0000256" key="1">
    <source>
        <dbReference type="ARBA" id="ARBA00004123"/>
    </source>
</evidence>
<dbReference type="InterPro" id="IPR039678">
    <property type="entry name" value="CTNNBL1"/>
</dbReference>
<comment type="caution">
    <text evidence="8">The sequence shown here is derived from an EMBL/GenBank/DDBJ whole genome shotgun (WGS) entry which is preliminary data.</text>
</comment>
<dbReference type="SUPFAM" id="SSF48371">
    <property type="entry name" value="ARM repeat"/>
    <property type="match status" value="1"/>
</dbReference>
<dbReference type="PANTHER" id="PTHR14978">
    <property type="entry name" value="BETA-CATENIN-LIKE PROTEIN 1 NUCLEAR ASSOCIATED PROTEIN"/>
    <property type="match status" value="1"/>
</dbReference>
<evidence type="ECO:0000256" key="2">
    <source>
        <dbReference type="ARBA" id="ARBA00022553"/>
    </source>
</evidence>
<sequence length="442" mass="49490">MKVPKLPSGGTKRKLPENPTPEMLKKMKLDSNALPKTSDTVLHPSRKATVEEVVDEEVDLGFAPGGDADYFVEEDDEGRFFGGGLTSEQKEILNIFDQAGTQGTEGEAVDLSITRIRKILLSFERAVNRNQDHRSKYPDDPSKFIDSEADLDSAIKALLPLSQVPSLSFPEFVRSGAVTLLVGLLTHENVDIMIDAVEVIYELTDDDLEVEQEEEGFERGQEALTMLVEKLAKIHDENRGYAAELLSILLQDSPENKGKFTEAGGVDVLLKTLSQYRRKDPIDADETEFMDNLFDSLSKFVEGDYAKIDKLLEIRDAATKRLHLTEIEIQKNKQDPSNSADEEPPEPSLYLQRLDGGLFTLQTVDYILAWLMMEDDGCQGHVLRMLNRKDQSTKDILRTLQIYEEHLGNEIDSTKTMDSSMSQKDILKGLISALSSNTTKQS</sequence>
<evidence type="ECO:0000256" key="3">
    <source>
        <dbReference type="ARBA" id="ARBA00022737"/>
    </source>
</evidence>
<proteinExistence type="predicted"/>
<dbReference type="Pfam" id="PF08216">
    <property type="entry name" value="CTNNBL"/>
    <property type="match status" value="2"/>
</dbReference>
<keyword evidence="9" id="KW-1185">Reference proteome</keyword>
<dbReference type="SMART" id="SM01156">
    <property type="entry name" value="DUF1716"/>
    <property type="match status" value="1"/>
</dbReference>
<organism evidence="8 9">
    <name type="scientific">Agrocybe chaxingu</name>
    <dbReference type="NCBI Taxonomy" id="84603"/>
    <lineage>
        <taxon>Eukaryota</taxon>
        <taxon>Fungi</taxon>
        <taxon>Dikarya</taxon>
        <taxon>Basidiomycota</taxon>
        <taxon>Agaricomycotina</taxon>
        <taxon>Agaricomycetes</taxon>
        <taxon>Agaricomycetidae</taxon>
        <taxon>Agaricales</taxon>
        <taxon>Agaricineae</taxon>
        <taxon>Strophariaceae</taxon>
        <taxon>Agrocybe</taxon>
    </lineage>
</organism>
<accession>A0A9W8K866</accession>
<keyword evidence="3" id="KW-0677">Repeat</keyword>
<dbReference type="PANTHER" id="PTHR14978:SF0">
    <property type="entry name" value="BETA-CATENIN-LIKE PROTEIN 1"/>
    <property type="match status" value="1"/>
</dbReference>
<reference evidence="8" key="1">
    <citation type="submission" date="2022-07" db="EMBL/GenBank/DDBJ databases">
        <title>Genome Sequence of Agrocybe chaxingu.</title>
        <authorList>
            <person name="Buettner E."/>
        </authorList>
    </citation>
    <scope>NUCLEOTIDE SEQUENCE</scope>
    <source>
        <strain evidence="8">MP-N11</strain>
    </source>
</reference>
<keyword evidence="2" id="KW-0597">Phosphoprotein</keyword>
<evidence type="ECO:0000256" key="4">
    <source>
        <dbReference type="ARBA" id="ARBA00023054"/>
    </source>
</evidence>
<feature type="region of interest" description="Disordered" evidence="6">
    <location>
        <begin position="328"/>
        <end position="348"/>
    </location>
</feature>
<evidence type="ECO:0000256" key="6">
    <source>
        <dbReference type="SAM" id="MobiDB-lite"/>
    </source>
</evidence>
<evidence type="ECO:0000259" key="7">
    <source>
        <dbReference type="SMART" id="SM01156"/>
    </source>
</evidence>
<evidence type="ECO:0000313" key="8">
    <source>
        <dbReference type="EMBL" id="KAJ3510076.1"/>
    </source>
</evidence>
<keyword evidence="5" id="KW-0539">Nucleus</keyword>
<dbReference type="AlphaFoldDB" id="A0A9W8K866"/>
<dbReference type="InterPro" id="IPR011989">
    <property type="entry name" value="ARM-like"/>
</dbReference>
<keyword evidence="4" id="KW-0175">Coiled coil</keyword>